<organism evidence="2 3">
    <name type="scientific">Aspergillus keveii</name>
    <dbReference type="NCBI Taxonomy" id="714993"/>
    <lineage>
        <taxon>Eukaryota</taxon>
        <taxon>Fungi</taxon>
        <taxon>Dikarya</taxon>
        <taxon>Ascomycota</taxon>
        <taxon>Pezizomycotina</taxon>
        <taxon>Eurotiomycetes</taxon>
        <taxon>Eurotiomycetidae</taxon>
        <taxon>Eurotiales</taxon>
        <taxon>Aspergillaceae</taxon>
        <taxon>Aspergillus</taxon>
        <taxon>Aspergillus subgen. Nidulantes</taxon>
    </lineage>
</organism>
<name>A0ABR4G5E7_9EURO</name>
<dbReference type="Pfam" id="PF20254">
    <property type="entry name" value="DMFA2_C"/>
    <property type="match status" value="1"/>
</dbReference>
<evidence type="ECO:0000313" key="2">
    <source>
        <dbReference type="EMBL" id="KAL2794228.1"/>
    </source>
</evidence>
<reference evidence="2 3" key="1">
    <citation type="submission" date="2024-07" db="EMBL/GenBank/DDBJ databases">
        <title>Section-level genome sequencing and comparative genomics of Aspergillus sections Usti and Cavernicolus.</title>
        <authorList>
            <consortium name="Lawrence Berkeley National Laboratory"/>
            <person name="Nybo J.L."/>
            <person name="Vesth T.C."/>
            <person name="Theobald S."/>
            <person name="Frisvad J.C."/>
            <person name="Larsen T.O."/>
            <person name="Kjaerboelling I."/>
            <person name="Rothschild-Mancinelli K."/>
            <person name="Lyhne E.K."/>
            <person name="Kogle M.E."/>
            <person name="Barry K."/>
            <person name="Clum A."/>
            <person name="Na H."/>
            <person name="Ledsgaard L."/>
            <person name="Lin J."/>
            <person name="Lipzen A."/>
            <person name="Kuo A."/>
            <person name="Riley R."/>
            <person name="Mondo S."/>
            <person name="Labutti K."/>
            <person name="Haridas S."/>
            <person name="Pangalinan J."/>
            <person name="Salamov A.A."/>
            <person name="Simmons B.A."/>
            <person name="Magnuson J.K."/>
            <person name="Chen J."/>
            <person name="Drula E."/>
            <person name="Henrissat B."/>
            <person name="Wiebenga A."/>
            <person name="Lubbers R.J."/>
            <person name="Gomes A.C."/>
            <person name="Makela M.R."/>
            <person name="Stajich J."/>
            <person name="Grigoriev I.V."/>
            <person name="Mortensen U.H."/>
            <person name="De Vries R.P."/>
            <person name="Baker S.E."/>
            <person name="Andersen M.R."/>
        </authorList>
    </citation>
    <scope>NUCLEOTIDE SEQUENCE [LARGE SCALE GENOMIC DNA]</scope>
    <source>
        <strain evidence="2 3">CBS 209.92</strain>
    </source>
</reference>
<keyword evidence="3" id="KW-1185">Reference proteome</keyword>
<protein>
    <recommendedName>
        <fullName evidence="1">N,N-dimethylformamidase beta subunit-like C-terminal domain-containing protein</fullName>
    </recommendedName>
</protein>
<dbReference type="InterPro" id="IPR046540">
    <property type="entry name" value="DMFA2_C"/>
</dbReference>
<dbReference type="InterPro" id="IPR013320">
    <property type="entry name" value="ConA-like_dom_sf"/>
</dbReference>
<gene>
    <name evidence="2" type="ORF">BJX66DRAFT_325473</name>
</gene>
<dbReference type="EMBL" id="JBFTWV010000047">
    <property type="protein sequence ID" value="KAL2794228.1"/>
    <property type="molecule type" value="Genomic_DNA"/>
</dbReference>
<proteinExistence type="predicted"/>
<dbReference type="SUPFAM" id="SSF49899">
    <property type="entry name" value="Concanavalin A-like lectins/glucanases"/>
    <property type="match status" value="1"/>
</dbReference>
<evidence type="ECO:0000259" key="1">
    <source>
        <dbReference type="Pfam" id="PF20254"/>
    </source>
</evidence>
<sequence>MSSFDKDTQIIGYAEPWIVSPGDSVDIKISSTEKEYSHRLVRLIQGYRGAHAPPVVEEEISEVPVGHREDGQYQHARPGSYALVSSWANVSNQPGDDIEVQFYVQPYLLDVDHHYQALISCLDISSRSGFAVVLRNSKLKFLLGTGENVEVLQSQFPVNRWRWLRVQLKIVGQTFTSSIRQLNRLAEKAPAPEAMTRSLFSPMVLGSNTLLIGAGMFETVDRNSSHASSFFNGRLDFPSFTIAGSTVAQYDFSREISSDSILDVSGNGRHGVLINAPTRAVKGFNWDGSEPDWTKATYGYGAIHFHEDDLDDAQWSTSFSLAVPSTARSGAYAVEVKCTDGTCDMVTFFVRPNPSSTARVALILTTFTYLAYANERMFDQTRSSAMATPDGKNLDRRPDLGLSAYDVHKDGSPCAFSSARRPILNLRPGYVHWALDRPREFSADLLMVDFLEHSGIPYDATSQYTTLITGCHPEYHSLQTLDAFSGFAKSGGNLMYLGGNGFYWAADIDSARCHRLEVRKGDQGCRSVTFPAGKRMHSLTGAQGGLWRSRGRAPNYLFGIGACAFGTGKGVPYRQNPKYASDPSLAWIFMGIGADDLIGEHGFGGGASGDEIDRLDYELGSPSNTIVLATSLQHDDSFGLFNEDQMFPMVNTLGSSCGLVRSDLVYYGTAGGGAVFAVGSINWFSSLAWDGYENNVARITGNVLKEFLRRGKGDGQKSSD</sequence>
<dbReference type="Proteomes" id="UP001610563">
    <property type="component" value="Unassembled WGS sequence"/>
</dbReference>
<accession>A0ABR4G5E7</accession>
<evidence type="ECO:0000313" key="3">
    <source>
        <dbReference type="Proteomes" id="UP001610563"/>
    </source>
</evidence>
<comment type="caution">
    <text evidence="2">The sequence shown here is derived from an EMBL/GenBank/DDBJ whole genome shotgun (WGS) entry which is preliminary data.</text>
</comment>
<feature type="domain" description="N,N-dimethylformamidase beta subunit-like C-terminal" evidence="1">
    <location>
        <begin position="278"/>
        <end position="693"/>
    </location>
</feature>